<gene>
    <name evidence="1" type="ORF">PGLA2088_LOCUS35725</name>
</gene>
<proteinExistence type="predicted"/>
<dbReference type="Proteomes" id="UP000626109">
    <property type="component" value="Unassembled WGS sequence"/>
</dbReference>
<accession>A0A813KPY6</accession>
<dbReference type="AlphaFoldDB" id="A0A813KPY6"/>
<dbReference type="EMBL" id="CAJNNW010031924">
    <property type="protein sequence ID" value="CAE8709983.1"/>
    <property type="molecule type" value="Genomic_DNA"/>
</dbReference>
<comment type="caution">
    <text evidence="1">The sequence shown here is derived from an EMBL/GenBank/DDBJ whole genome shotgun (WGS) entry which is preliminary data.</text>
</comment>
<sequence length="359" mass="39392">MKDCTTVNTTGTAWVCLNVCGTPIRTSVRTLQAFPGTFFSSVLEVASTTGGIAEADVAEGAPELSFDLDFSVEAVQVLLATLRAGRSSVNLAFRAVQSGLDRCGVEVHLLFDYVGLSWLLPTHLPSEFDDPAAAMSVRYDHFDFSSSTSSMDISGVLVHVNTPALQRPGTVQDDPEQRYCAVVQESEARLDVLEVQELVARDRTWSCGKFIYMPLTSDRKLVLDLGPGCALYPTGLLLWISPPPRGLLHLTLCAFSEVTGEAKVILQCHMLEFGPHVLREATDFILCHAPITPSLRELYRMFRLEVDFEGDVSSKLFEIELFGDYLGGLAPQALACQPPRFHFTPDYASFTQGSFVPEI</sequence>
<evidence type="ECO:0000313" key="2">
    <source>
        <dbReference type="Proteomes" id="UP000626109"/>
    </source>
</evidence>
<evidence type="ECO:0000313" key="1">
    <source>
        <dbReference type="EMBL" id="CAE8709983.1"/>
    </source>
</evidence>
<reference evidence="1" key="1">
    <citation type="submission" date="2021-02" db="EMBL/GenBank/DDBJ databases">
        <authorList>
            <person name="Dougan E. K."/>
            <person name="Rhodes N."/>
            <person name="Thang M."/>
            <person name="Chan C."/>
        </authorList>
    </citation>
    <scope>NUCLEOTIDE SEQUENCE</scope>
</reference>
<protein>
    <submittedName>
        <fullName evidence="1">Uncharacterized protein</fullName>
    </submittedName>
</protein>
<name>A0A813KPY6_POLGL</name>
<organism evidence="1 2">
    <name type="scientific">Polarella glacialis</name>
    <name type="common">Dinoflagellate</name>
    <dbReference type="NCBI Taxonomy" id="89957"/>
    <lineage>
        <taxon>Eukaryota</taxon>
        <taxon>Sar</taxon>
        <taxon>Alveolata</taxon>
        <taxon>Dinophyceae</taxon>
        <taxon>Suessiales</taxon>
        <taxon>Suessiaceae</taxon>
        <taxon>Polarella</taxon>
    </lineage>
</organism>